<comment type="caution">
    <text evidence="2">The sequence shown here is derived from an EMBL/GenBank/DDBJ whole genome shotgun (WGS) entry which is preliminary data.</text>
</comment>
<dbReference type="Proteomes" id="UP001181693">
    <property type="component" value="Unassembled WGS sequence"/>
</dbReference>
<feature type="transmembrane region" description="Helical" evidence="1">
    <location>
        <begin position="115"/>
        <end position="138"/>
    </location>
</feature>
<dbReference type="AlphaFoldDB" id="A0AAV3ANS1"/>
<sequence>MERRDAGMERERGARCEMAALMQALAVLCACLALSDPAWLLLRVDDEQLVYGASYIIHHGFNFTESGTHQLLHKTGLYILALMAFCCYVNILIGSFAFMLDFLRFRSVGVKISTILHFITVVSSATSVALCSYLYVLLRDEVHFQAMKPPINFVKLGESFYFAILSFLAAVCATLLSCCAWKYRRDYDPVSGTEVTTPLLQDSESPDTPAEYG</sequence>
<gene>
    <name evidence="2" type="ORF">GDO54_009694</name>
</gene>
<protein>
    <submittedName>
        <fullName evidence="2">Uncharacterized protein</fullName>
    </submittedName>
</protein>
<dbReference type="EMBL" id="DYDO01000003">
    <property type="protein sequence ID" value="DBA29470.1"/>
    <property type="molecule type" value="Genomic_DNA"/>
</dbReference>
<name>A0AAV3ANS1_PYXAD</name>
<reference evidence="2" key="1">
    <citation type="thesis" date="2020" institute="ProQuest LLC" country="789 East Eisenhower Parkway, Ann Arbor, MI, USA">
        <title>Comparative Genomics and Chromosome Evolution.</title>
        <authorList>
            <person name="Mudd A.B."/>
        </authorList>
    </citation>
    <scope>NUCLEOTIDE SEQUENCE</scope>
    <source>
        <strain evidence="2">1538</strain>
        <tissue evidence="2">Blood</tissue>
    </source>
</reference>
<keyword evidence="1" id="KW-0812">Transmembrane</keyword>
<feature type="transmembrane region" description="Helical" evidence="1">
    <location>
        <begin position="160"/>
        <end position="181"/>
    </location>
</feature>
<proteinExistence type="predicted"/>
<dbReference type="PROSITE" id="PS51257">
    <property type="entry name" value="PROKAR_LIPOPROTEIN"/>
    <property type="match status" value="1"/>
</dbReference>
<keyword evidence="3" id="KW-1185">Reference proteome</keyword>
<organism evidence="2 3">
    <name type="scientific">Pyxicephalus adspersus</name>
    <name type="common">African bullfrog</name>
    <dbReference type="NCBI Taxonomy" id="30357"/>
    <lineage>
        <taxon>Eukaryota</taxon>
        <taxon>Metazoa</taxon>
        <taxon>Chordata</taxon>
        <taxon>Craniata</taxon>
        <taxon>Vertebrata</taxon>
        <taxon>Euteleostomi</taxon>
        <taxon>Amphibia</taxon>
        <taxon>Batrachia</taxon>
        <taxon>Anura</taxon>
        <taxon>Neobatrachia</taxon>
        <taxon>Ranoidea</taxon>
        <taxon>Pyxicephalidae</taxon>
        <taxon>Pyxicephalinae</taxon>
        <taxon>Pyxicephalus</taxon>
    </lineage>
</organism>
<evidence type="ECO:0000313" key="3">
    <source>
        <dbReference type="Proteomes" id="UP001181693"/>
    </source>
</evidence>
<keyword evidence="1" id="KW-1133">Transmembrane helix</keyword>
<keyword evidence="1" id="KW-0472">Membrane</keyword>
<feature type="transmembrane region" description="Helical" evidence="1">
    <location>
        <begin position="77"/>
        <end position="103"/>
    </location>
</feature>
<accession>A0AAV3ANS1</accession>
<evidence type="ECO:0000256" key="1">
    <source>
        <dbReference type="SAM" id="Phobius"/>
    </source>
</evidence>
<evidence type="ECO:0000313" key="2">
    <source>
        <dbReference type="EMBL" id="DBA29470.1"/>
    </source>
</evidence>